<dbReference type="SMART" id="SM01175">
    <property type="entry name" value="DUF4206"/>
    <property type="match status" value="1"/>
</dbReference>
<keyword evidence="1" id="KW-0479">Metal-binding</keyword>
<dbReference type="Gene3D" id="3.30.60.20">
    <property type="match status" value="1"/>
</dbReference>
<evidence type="ECO:0000313" key="9">
    <source>
        <dbReference type="Proteomes" id="UP000005237"/>
    </source>
</evidence>
<dbReference type="InterPro" id="IPR047983">
    <property type="entry name" value="DEF8_C1"/>
</dbReference>
<feature type="region of interest" description="Disordered" evidence="6">
    <location>
        <begin position="1"/>
        <end position="20"/>
    </location>
</feature>
<accession>A0A8R1E1K1</accession>
<dbReference type="Pfam" id="PF13901">
    <property type="entry name" value="RH_dom"/>
    <property type="match status" value="1"/>
</dbReference>
<name>A0A8R1E1K1_CAEJA</name>
<dbReference type="PROSITE" id="PS50081">
    <property type="entry name" value="ZF_DAG_PE_2"/>
    <property type="match status" value="1"/>
</dbReference>
<dbReference type="SUPFAM" id="SSF57889">
    <property type="entry name" value="Cysteine-rich domain"/>
    <property type="match status" value="1"/>
</dbReference>
<protein>
    <submittedName>
        <fullName evidence="8">Phorbol-ester/DAG-type domain-containing protein</fullName>
    </submittedName>
</protein>
<keyword evidence="3" id="KW-0863">Zinc-finger</keyword>
<keyword evidence="2" id="KW-0677">Repeat</keyword>
<evidence type="ECO:0000256" key="3">
    <source>
        <dbReference type="ARBA" id="ARBA00022771"/>
    </source>
</evidence>
<dbReference type="InterPro" id="IPR051366">
    <property type="entry name" value="DEF8"/>
</dbReference>
<feature type="compositionally biased region" description="Polar residues" evidence="6">
    <location>
        <begin position="1"/>
        <end position="18"/>
    </location>
</feature>
<evidence type="ECO:0000313" key="8">
    <source>
        <dbReference type="EnsemblMetazoa" id="CJA18464.1"/>
    </source>
</evidence>
<dbReference type="OMA" id="GHNPCCE"/>
<reference evidence="8" key="2">
    <citation type="submission" date="2022-06" db="UniProtKB">
        <authorList>
            <consortium name="EnsemblMetazoa"/>
        </authorList>
    </citation>
    <scope>IDENTIFICATION</scope>
    <source>
        <strain evidence="8">DF5081</strain>
    </source>
</reference>
<dbReference type="EnsemblMetazoa" id="CJA18464.1">
    <property type="protein sequence ID" value="CJA18464.1"/>
    <property type="gene ID" value="WBGene00137668"/>
</dbReference>
<dbReference type="AlphaFoldDB" id="A0A8R1E1K1"/>
<evidence type="ECO:0000256" key="6">
    <source>
        <dbReference type="SAM" id="MobiDB-lite"/>
    </source>
</evidence>
<evidence type="ECO:0000256" key="2">
    <source>
        <dbReference type="ARBA" id="ARBA00022737"/>
    </source>
</evidence>
<dbReference type="CDD" id="cd20819">
    <property type="entry name" value="C1_DEF8"/>
    <property type="match status" value="1"/>
</dbReference>
<dbReference type="InterPro" id="IPR002219">
    <property type="entry name" value="PKC_DAG/PE"/>
</dbReference>
<feature type="region of interest" description="Disordered" evidence="6">
    <location>
        <begin position="470"/>
        <end position="489"/>
    </location>
</feature>
<dbReference type="InterPro" id="IPR046349">
    <property type="entry name" value="C1-like_sf"/>
</dbReference>
<evidence type="ECO:0000256" key="4">
    <source>
        <dbReference type="ARBA" id="ARBA00022833"/>
    </source>
</evidence>
<feature type="compositionally biased region" description="Basic and acidic residues" evidence="6">
    <location>
        <begin position="480"/>
        <end position="489"/>
    </location>
</feature>
<sequence>MSSYCSLEDGTQSSTPSRKGSWLVAKIDENEVDSEVQEMMDTWRSGQTDGQTDIACIQAALEYCRGQLKELLADEDVDEKIDEKEKENEKTKPIDIIATNEEQDVLGNLPNCLDRQQKAARKQMYFDKIVQLGLEIQALQDQSGPSASGVEEDVVRAEGHEFEMQPVRGGHNPCCEVCMHTIWRLVQWWRRCRTCGMRAHSKCTDDVKRVCAGVLSSRARFELNTILCEERSLAEQGYQCAECSAPICFDGTSEQEARLCDYSGELFCPNCHWNDTWSIPARIVHNLDANPRPVCRAVKQLLSIVDHRPLIDINASTLSLIKFHKELRRVNEIRRNILLMKCYFVSCRTARRLRILQYLQAHSHFVDSAVMYSLKELRELCEGSLLPELEQIHTVFRKHIEEECETCRGNGFFCELCDDSSPEQKNKVLYPFTELTRSCATCLAVYHKKCFERKSLSCPRCDRRKKRHEIPTTLSTSSSESEKVEKVAE</sequence>
<keyword evidence="4" id="KW-0862">Zinc</keyword>
<keyword evidence="9" id="KW-1185">Reference proteome</keyword>
<organism evidence="8 9">
    <name type="scientific">Caenorhabditis japonica</name>
    <dbReference type="NCBI Taxonomy" id="281687"/>
    <lineage>
        <taxon>Eukaryota</taxon>
        <taxon>Metazoa</taxon>
        <taxon>Ecdysozoa</taxon>
        <taxon>Nematoda</taxon>
        <taxon>Chromadorea</taxon>
        <taxon>Rhabditida</taxon>
        <taxon>Rhabditina</taxon>
        <taxon>Rhabditomorpha</taxon>
        <taxon>Rhabditoidea</taxon>
        <taxon>Rhabditidae</taxon>
        <taxon>Peloderinae</taxon>
        <taxon>Caenorhabditis</taxon>
    </lineage>
</organism>
<feature type="domain" description="Phorbol-ester/DAG-type" evidence="7">
    <location>
        <begin position="159"/>
        <end position="211"/>
    </location>
</feature>
<evidence type="ECO:0000259" key="7">
    <source>
        <dbReference type="PROSITE" id="PS50081"/>
    </source>
</evidence>
<dbReference type="Proteomes" id="UP000005237">
    <property type="component" value="Unassembled WGS sequence"/>
</dbReference>
<dbReference type="InterPro" id="IPR025258">
    <property type="entry name" value="RH_dom"/>
</dbReference>
<evidence type="ECO:0000256" key="1">
    <source>
        <dbReference type="ARBA" id="ARBA00022723"/>
    </source>
</evidence>
<reference evidence="9" key="1">
    <citation type="submission" date="2010-08" db="EMBL/GenBank/DDBJ databases">
        <authorList>
            <consortium name="Caenorhabditis japonica Sequencing Consortium"/>
            <person name="Wilson R.K."/>
        </authorList>
    </citation>
    <scope>NUCLEOTIDE SEQUENCE [LARGE SCALE GENOMIC DNA]</scope>
    <source>
        <strain evidence="9">DF5081</strain>
    </source>
</reference>
<dbReference type="GO" id="GO:0008270">
    <property type="term" value="F:zinc ion binding"/>
    <property type="evidence" value="ECO:0007669"/>
    <property type="project" value="UniProtKB-KW"/>
</dbReference>
<dbReference type="PANTHER" id="PTHR12326:SF3">
    <property type="entry name" value="DIFFERENTIALLY EXPRESSED IN FDCP 8 HOMOLOG"/>
    <property type="match status" value="1"/>
</dbReference>
<dbReference type="PANTHER" id="PTHR12326">
    <property type="entry name" value="PLECKSTRIN HOMOLOGY DOMAIN CONTAINING PROTEIN"/>
    <property type="match status" value="1"/>
</dbReference>
<dbReference type="SMART" id="SM00109">
    <property type="entry name" value="C1"/>
    <property type="match status" value="2"/>
</dbReference>
<proteinExistence type="inferred from homology"/>
<evidence type="ECO:0000256" key="5">
    <source>
        <dbReference type="ARBA" id="ARBA00029450"/>
    </source>
</evidence>
<comment type="similarity">
    <text evidence="5">Belongs to the DEF8 family.</text>
</comment>